<gene>
    <name evidence="1" type="ordered locus">Os11g0564800</name>
</gene>
<name>A0A0N7KT32_ORYSJ</name>
<evidence type="ECO:0000313" key="2">
    <source>
        <dbReference type="Proteomes" id="UP000000763"/>
    </source>
</evidence>
<dbReference type="KEGG" id="dosa:Os11g0564800"/>
<dbReference type="Proteomes" id="UP000000763">
    <property type="component" value="Chromosome 11"/>
</dbReference>
<protein>
    <submittedName>
        <fullName evidence="1">Os11g0564800 protein</fullName>
    </submittedName>
</protein>
<reference evidence="2" key="2">
    <citation type="journal article" date="2008" name="Nucleic Acids Res.">
        <title>The rice annotation project database (RAP-DB): 2008 update.</title>
        <authorList>
            <consortium name="The rice annotation project (RAP)"/>
        </authorList>
    </citation>
    <scope>GENOME REANNOTATION</scope>
    <source>
        <strain evidence="2">cv. Nipponbare</strain>
    </source>
</reference>
<sequence length="130" mass="14486">MPVILLYFKINCCSLLAGHFAKLSINSVMFPDERLCVRSRISKLHRFLKFSAMIVMPSMAASSSPEEGGAWLDGSRPIGEIGTGRLIEKSRTWRDVISASASGSWPYNLFPESMRSLRLVMFQNQQEAAG</sequence>
<dbReference type="Gramene" id="Os11t0564800-01">
    <property type="protein sequence ID" value="Os11t0564800-01"/>
    <property type="gene ID" value="Os11g0564800"/>
</dbReference>
<dbReference type="EMBL" id="AP008217">
    <property type="protein sequence ID" value="BAF28468.1"/>
    <property type="molecule type" value="Genomic_DNA"/>
</dbReference>
<proteinExistence type="predicted"/>
<accession>A0A0N7KT32</accession>
<organism evidence="1 2">
    <name type="scientific">Oryza sativa subsp. japonica</name>
    <name type="common">Rice</name>
    <dbReference type="NCBI Taxonomy" id="39947"/>
    <lineage>
        <taxon>Eukaryota</taxon>
        <taxon>Viridiplantae</taxon>
        <taxon>Streptophyta</taxon>
        <taxon>Embryophyta</taxon>
        <taxon>Tracheophyta</taxon>
        <taxon>Spermatophyta</taxon>
        <taxon>Magnoliopsida</taxon>
        <taxon>Liliopsida</taxon>
        <taxon>Poales</taxon>
        <taxon>Poaceae</taxon>
        <taxon>BOP clade</taxon>
        <taxon>Oryzoideae</taxon>
        <taxon>Oryzeae</taxon>
        <taxon>Oryzinae</taxon>
        <taxon>Oryza</taxon>
        <taxon>Oryza sativa</taxon>
    </lineage>
</organism>
<dbReference type="AlphaFoldDB" id="A0A0N7KT32"/>
<reference evidence="1 2" key="1">
    <citation type="journal article" date="2005" name="Nature">
        <title>The map-based sequence of the rice genome.</title>
        <authorList>
            <consortium name="International rice genome sequencing project (IRGSP)"/>
            <person name="Matsumoto T."/>
            <person name="Wu J."/>
            <person name="Kanamori H."/>
            <person name="Katayose Y."/>
            <person name="Fujisawa M."/>
            <person name="Namiki N."/>
            <person name="Mizuno H."/>
            <person name="Yamamoto K."/>
            <person name="Antonio B.A."/>
            <person name="Baba T."/>
            <person name="Sakata K."/>
            <person name="Nagamura Y."/>
            <person name="Aoki H."/>
            <person name="Arikawa K."/>
            <person name="Arita K."/>
            <person name="Bito T."/>
            <person name="Chiden Y."/>
            <person name="Fujitsuka N."/>
            <person name="Fukunaka R."/>
            <person name="Hamada M."/>
            <person name="Harada C."/>
            <person name="Hayashi A."/>
            <person name="Hijishita S."/>
            <person name="Honda M."/>
            <person name="Hosokawa S."/>
            <person name="Ichikawa Y."/>
            <person name="Idonuma A."/>
            <person name="Iijima M."/>
            <person name="Ikeda M."/>
            <person name="Ikeno M."/>
            <person name="Ito K."/>
            <person name="Ito S."/>
            <person name="Ito T."/>
            <person name="Ito Y."/>
            <person name="Ito Y."/>
            <person name="Iwabuchi A."/>
            <person name="Kamiya K."/>
            <person name="Karasawa W."/>
            <person name="Kurita K."/>
            <person name="Katagiri S."/>
            <person name="Kikuta A."/>
            <person name="Kobayashi H."/>
            <person name="Kobayashi N."/>
            <person name="Machita K."/>
            <person name="Maehara T."/>
            <person name="Masukawa M."/>
            <person name="Mizubayashi T."/>
            <person name="Mukai Y."/>
            <person name="Nagasaki H."/>
            <person name="Nagata Y."/>
            <person name="Naito S."/>
            <person name="Nakashima M."/>
            <person name="Nakama Y."/>
            <person name="Nakamichi Y."/>
            <person name="Nakamura M."/>
            <person name="Meguro A."/>
            <person name="Negishi M."/>
            <person name="Ohta I."/>
            <person name="Ohta T."/>
            <person name="Okamoto M."/>
            <person name="Ono N."/>
            <person name="Saji S."/>
            <person name="Sakaguchi M."/>
            <person name="Sakai K."/>
            <person name="Shibata M."/>
            <person name="Shimokawa T."/>
            <person name="Song J."/>
            <person name="Takazaki Y."/>
            <person name="Terasawa K."/>
            <person name="Tsugane M."/>
            <person name="Tsuji K."/>
            <person name="Ueda S."/>
            <person name="Waki K."/>
            <person name="Yamagata H."/>
            <person name="Yamamoto M."/>
            <person name="Yamamoto S."/>
            <person name="Yamane H."/>
            <person name="Yoshiki S."/>
            <person name="Yoshihara R."/>
            <person name="Yukawa K."/>
            <person name="Zhong H."/>
            <person name="Yano M."/>
            <person name="Yuan Q."/>
            <person name="Ouyang S."/>
            <person name="Liu J."/>
            <person name="Jones K.M."/>
            <person name="Gansberger K."/>
            <person name="Moffat K."/>
            <person name="Hill J."/>
            <person name="Bera J."/>
            <person name="Fadrosh D."/>
            <person name="Jin S."/>
            <person name="Johri S."/>
            <person name="Kim M."/>
            <person name="Overton L."/>
            <person name="Reardon M."/>
            <person name="Tsitrin T."/>
            <person name="Vuong H."/>
            <person name="Weaver B."/>
            <person name="Ciecko A."/>
            <person name="Tallon L."/>
            <person name="Jackson J."/>
            <person name="Pai G."/>
            <person name="Aken S.V."/>
            <person name="Utterback T."/>
            <person name="Reidmuller S."/>
            <person name="Feldblyum T."/>
            <person name="Hsiao J."/>
            <person name="Zismann V."/>
            <person name="Iobst S."/>
            <person name="de Vazeille A.R."/>
            <person name="Buell C.R."/>
            <person name="Ying K."/>
            <person name="Li Y."/>
            <person name="Lu T."/>
            <person name="Huang Y."/>
            <person name="Zhao Q."/>
            <person name="Feng Q."/>
            <person name="Zhang L."/>
            <person name="Zhu J."/>
            <person name="Weng Q."/>
            <person name="Mu J."/>
            <person name="Lu Y."/>
            <person name="Fan D."/>
            <person name="Liu Y."/>
            <person name="Guan J."/>
            <person name="Zhang Y."/>
            <person name="Yu S."/>
            <person name="Liu X."/>
            <person name="Zhang Y."/>
            <person name="Hong G."/>
            <person name="Han B."/>
            <person name="Choisne N."/>
            <person name="Demange N."/>
            <person name="Orjeda G."/>
            <person name="Samain S."/>
            <person name="Cattolico L."/>
            <person name="Pelletier E."/>
            <person name="Couloux A."/>
            <person name="Segurens B."/>
            <person name="Wincker P."/>
            <person name="D'Hont A."/>
            <person name="Scarpelli C."/>
            <person name="Weissenbach J."/>
            <person name="Salanoubat M."/>
            <person name="Quetier F."/>
            <person name="Yu Y."/>
            <person name="Kim H.R."/>
            <person name="Rambo T."/>
            <person name="Currie J."/>
            <person name="Collura K."/>
            <person name="Luo M."/>
            <person name="Yang T."/>
            <person name="Ammiraju J.S.S."/>
            <person name="Engler F."/>
            <person name="Soderlund C."/>
            <person name="Wing R.A."/>
            <person name="Palmer L.E."/>
            <person name="de la Bastide M."/>
            <person name="Spiegel L."/>
            <person name="Nascimento L."/>
            <person name="Zutavern T."/>
            <person name="O'Shaughnessy A."/>
            <person name="Dike S."/>
            <person name="Dedhia N."/>
            <person name="Preston R."/>
            <person name="Balija V."/>
            <person name="McCombie W.R."/>
            <person name="Chow T."/>
            <person name="Chen H."/>
            <person name="Chung M."/>
            <person name="Chen C."/>
            <person name="Shaw J."/>
            <person name="Wu H."/>
            <person name="Hsiao K."/>
            <person name="Chao Y."/>
            <person name="Chu M."/>
            <person name="Cheng C."/>
            <person name="Hour A."/>
            <person name="Lee P."/>
            <person name="Lin S."/>
            <person name="Lin Y."/>
            <person name="Liou J."/>
            <person name="Liu S."/>
            <person name="Hsing Y."/>
            <person name="Raghuvanshi S."/>
            <person name="Mohanty A."/>
            <person name="Bharti A.K."/>
            <person name="Gaur A."/>
            <person name="Gupta V."/>
            <person name="Kumar D."/>
            <person name="Ravi V."/>
            <person name="Vij S."/>
            <person name="Kapur A."/>
            <person name="Khurana P."/>
            <person name="Khurana P."/>
            <person name="Khurana J.P."/>
            <person name="Tyagi A.K."/>
            <person name="Gaikwad K."/>
            <person name="Singh A."/>
            <person name="Dalal V."/>
            <person name="Srivastava S."/>
            <person name="Dixit A."/>
            <person name="Pal A.K."/>
            <person name="Ghazi I.A."/>
            <person name="Yadav M."/>
            <person name="Pandit A."/>
            <person name="Bhargava A."/>
            <person name="Sureshbabu K."/>
            <person name="Batra K."/>
            <person name="Sharma T.R."/>
            <person name="Mohapatra T."/>
            <person name="Singh N.K."/>
            <person name="Messing J."/>
            <person name="Nelson A.B."/>
            <person name="Fuks G."/>
            <person name="Kavchok S."/>
            <person name="Keizer G."/>
            <person name="Linton E."/>
            <person name="Llaca V."/>
            <person name="Song R."/>
            <person name="Tanyolac B."/>
            <person name="Young S."/>
            <person name="Ho-Il K."/>
            <person name="Hahn J.H."/>
            <person name="Sangsakoo G."/>
            <person name="Vanavichit A."/>
            <person name="de Mattos Luiz.A.T."/>
            <person name="Zimmer P.D."/>
            <person name="Malone G."/>
            <person name="Dellagostin O."/>
            <person name="de Oliveira A.C."/>
            <person name="Bevan M."/>
            <person name="Bancroft I."/>
            <person name="Minx P."/>
            <person name="Cordum H."/>
            <person name="Wilson R."/>
            <person name="Cheng Z."/>
            <person name="Jin W."/>
            <person name="Jiang J."/>
            <person name="Leong S.A."/>
            <person name="Iwama H."/>
            <person name="Gojobori T."/>
            <person name="Itoh T."/>
            <person name="Niimura Y."/>
            <person name="Fujii Y."/>
            <person name="Habara T."/>
            <person name="Sakai H."/>
            <person name="Sato Y."/>
            <person name="Wilson G."/>
            <person name="Kumar K."/>
            <person name="McCouch S."/>
            <person name="Juretic N."/>
            <person name="Hoen D."/>
            <person name="Wright S."/>
            <person name="Bruskiewich R."/>
            <person name="Bureau T."/>
            <person name="Miyao A."/>
            <person name="Hirochika H."/>
            <person name="Nishikawa T."/>
            <person name="Kadowaki K."/>
            <person name="Sugiura M."/>
            <person name="Burr B."/>
            <person name="Sasaki T."/>
        </authorList>
    </citation>
    <scope>NUCLEOTIDE SEQUENCE [LARGE SCALE GENOMIC DNA]</scope>
    <source>
        <strain evidence="2">cv. Nipponbare</strain>
    </source>
</reference>
<evidence type="ECO:0000313" key="1">
    <source>
        <dbReference type="EMBL" id="BAF28468.1"/>
    </source>
</evidence>